<feature type="compositionally biased region" description="Basic residues" evidence="1">
    <location>
        <begin position="110"/>
        <end position="119"/>
    </location>
</feature>
<protein>
    <submittedName>
        <fullName evidence="2">Uncharacterized protein</fullName>
    </submittedName>
</protein>
<evidence type="ECO:0000256" key="1">
    <source>
        <dbReference type="SAM" id="MobiDB-lite"/>
    </source>
</evidence>
<proteinExistence type="predicted"/>
<sequence>MRRRPTLFMGCRKKKKYVCAARSYLTLSLRSRGRQKKKTNYPVPVSAQLPEPKPTLFLNPHVGSATTGSELLVWATGKGSVLAPGLTKLCYNYICSCNLLREQDKDKTQKQKNPKKHCSAGKDVFPPKEAPLSQPCIQTFWNRNRTALNFLYLFIKSYGGKWLFLAVKDSRNKQ</sequence>
<gene>
    <name evidence="2" type="primary">orf174</name>
</gene>
<dbReference type="EMBL" id="MK527108">
    <property type="protein sequence ID" value="QGN66711.1"/>
    <property type="molecule type" value="Genomic_DNA"/>
</dbReference>
<accession>A0A650AFN4</accession>
<keyword evidence="2" id="KW-0496">Mitochondrion</keyword>
<evidence type="ECO:0000313" key="2">
    <source>
        <dbReference type="EMBL" id="QGN66711.1"/>
    </source>
</evidence>
<reference evidence="2" key="1">
    <citation type="submission" date="2019-02" db="EMBL/GenBank/DDBJ databases">
        <title>The largest mitochondrial genome of Morchella importuna (272.2 kb) among fungi reservoir of numerous mitochondrial ORFs, repeatitive sequences and nuclear genome horizontal transfer.</title>
        <authorList>
            <person name="Liu W."/>
            <person name="Bian Y."/>
        </authorList>
    </citation>
    <scope>NUCLEOTIDE SEQUENCE</scope>
</reference>
<dbReference type="RefSeq" id="YP_009722309.1">
    <property type="nucleotide sequence ID" value="NC_045397.1"/>
</dbReference>
<dbReference type="AlphaFoldDB" id="A0A650AFN4"/>
<geneLocation type="mitochondrion" evidence="2"/>
<feature type="region of interest" description="Disordered" evidence="1">
    <location>
        <begin position="105"/>
        <end position="124"/>
    </location>
</feature>
<organism evidence="2">
    <name type="scientific">Morchella importuna</name>
    <dbReference type="NCBI Taxonomy" id="1174673"/>
    <lineage>
        <taxon>Eukaryota</taxon>
        <taxon>Fungi</taxon>
        <taxon>Dikarya</taxon>
        <taxon>Ascomycota</taxon>
        <taxon>Pezizomycotina</taxon>
        <taxon>Pezizomycetes</taxon>
        <taxon>Pezizales</taxon>
        <taxon>Morchellaceae</taxon>
        <taxon>Morchella</taxon>
    </lineage>
</organism>
<name>A0A650AFN4_9PEZI</name>
<dbReference type="GeneID" id="42906034"/>